<evidence type="ECO:0000256" key="1">
    <source>
        <dbReference type="SAM" id="MobiDB-lite"/>
    </source>
</evidence>
<feature type="region of interest" description="Disordered" evidence="1">
    <location>
        <begin position="35"/>
        <end position="55"/>
    </location>
</feature>
<dbReference type="AlphaFoldDB" id="A0A7R9B4Q5"/>
<sequence>MTQDGGCLFTSQQLSGKRALNRWILTHEIVELTKTEPQNEDEFDTSGQSGIKTEDSNKAEDFKDIINYEAQRFEILDVERKSLLDGFLPIKEEIKDESDTTNFVDEFVKTEIKLFDTSFGIMDSKIEHLTPVDRSERGKQGRKEGKGECTVPEHTCTRRDFKSCATRPAVNFTALSLARGGESDASIFIVVMTNLQSFLQCRDTVNGYMACWEAAPYIVVNLIRMGESSLACRCSLRRCSCAYLLFNRSSYDSMPERRSAVARLRTSDLTVMPNQVVCERADLLFKYRVIVMTLNLANELINLMKWNR</sequence>
<dbReference type="EMBL" id="OC006507">
    <property type="protein sequence ID" value="CAD7266167.1"/>
    <property type="molecule type" value="Genomic_DNA"/>
</dbReference>
<protein>
    <submittedName>
        <fullName evidence="2">Uncharacterized protein</fullName>
    </submittedName>
</protein>
<evidence type="ECO:0000313" key="2">
    <source>
        <dbReference type="EMBL" id="CAD7266167.1"/>
    </source>
</evidence>
<proteinExistence type="predicted"/>
<accession>A0A7R9B4Q5</accession>
<reference evidence="2" key="1">
    <citation type="submission" date="2020-11" db="EMBL/GenBank/DDBJ databases">
        <authorList>
            <person name="Tran Van P."/>
        </authorList>
    </citation>
    <scope>NUCLEOTIDE SEQUENCE</scope>
</reference>
<gene>
    <name evidence="2" type="ORF">TSIB3V08_LOCUS10193</name>
</gene>
<name>A0A7R9B4Q5_TIMSH</name>
<organism evidence="2">
    <name type="scientific">Timema shepardi</name>
    <name type="common">Walking stick</name>
    <dbReference type="NCBI Taxonomy" id="629360"/>
    <lineage>
        <taxon>Eukaryota</taxon>
        <taxon>Metazoa</taxon>
        <taxon>Ecdysozoa</taxon>
        <taxon>Arthropoda</taxon>
        <taxon>Hexapoda</taxon>
        <taxon>Insecta</taxon>
        <taxon>Pterygota</taxon>
        <taxon>Neoptera</taxon>
        <taxon>Polyneoptera</taxon>
        <taxon>Phasmatodea</taxon>
        <taxon>Timematodea</taxon>
        <taxon>Timematoidea</taxon>
        <taxon>Timematidae</taxon>
        <taxon>Timema</taxon>
    </lineage>
</organism>